<evidence type="ECO:0000256" key="2">
    <source>
        <dbReference type="ARBA" id="ARBA00022729"/>
    </source>
</evidence>
<evidence type="ECO:0000256" key="1">
    <source>
        <dbReference type="ARBA" id="ARBA00004571"/>
    </source>
</evidence>
<evidence type="ECO:0000259" key="5">
    <source>
        <dbReference type="Pfam" id="PF13609"/>
    </source>
</evidence>
<organism evidence="6 7">
    <name type="scientific">Vibrio maritimus</name>
    <dbReference type="NCBI Taxonomy" id="990268"/>
    <lineage>
        <taxon>Bacteria</taxon>
        <taxon>Pseudomonadati</taxon>
        <taxon>Pseudomonadota</taxon>
        <taxon>Gammaproteobacteria</taxon>
        <taxon>Vibrionales</taxon>
        <taxon>Vibrionaceae</taxon>
        <taxon>Vibrio</taxon>
    </lineage>
</organism>
<dbReference type="Gene3D" id="2.40.160.10">
    <property type="entry name" value="Porin"/>
    <property type="match status" value="1"/>
</dbReference>
<keyword evidence="7" id="KW-1185">Reference proteome</keyword>
<dbReference type="AlphaFoldDB" id="A0A090T4F0"/>
<dbReference type="EMBL" id="BBMT01000005">
    <property type="protein sequence ID" value="GAL34850.1"/>
    <property type="molecule type" value="Genomic_DNA"/>
</dbReference>
<evidence type="ECO:0000313" key="6">
    <source>
        <dbReference type="EMBL" id="GAL34850.1"/>
    </source>
</evidence>
<dbReference type="InterPro" id="IPR050298">
    <property type="entry name" value="Gram-neg_bact_OMP"/>
</dbReference>
<protein>
    <submittedName>
        <fullName evidence="6">Porin-like protein H</fullName>
    </submittedName>
</protein>
<dbReference type="SUPFAM" id="SSF56935">
    <property type="entry name" value="Porins"/>
    <property type="match status" value="1"/>
</dbReference>
<dbReference type="PANTHER" id="PTHR34501:SF2">
    <property type="entry name" value="OUTER MEMBRANE PORIN F-RELATED"/>
    <property type="match status" value="1"/>
</dbReference>
<gene>
    <name evidence="6" type="ORF">JCM19240_4400</name>
</gene>
<dbReference type="PANTHER" id="PTHR34501">
    <property type="entry name" value="PROTEIN YDDL-RELATED"/>
    <property type="match status" value="1"/>
</dbReference>
<comment type="caution">
    <text evidence="6">The sequence shown here is derived from an EMBL/GenBank/DDBJ whole genome shotgun (WGS) entry which is preliminary data.</text>
</comment>
<evidence type="ECO:0000256" key="3">
    <source>
        <dbReference type="ARBA" id="ARBA00023136"/>
    </source>
</evidence>
<sequence>MKKTLVALAVLAAGSAQAGIELYNQDKVTVNMTGDVEVVYLQGTTDGDEFKQEIQDADFGFDTRYAVNDDLQIGAYWEFSGDGGQADTGDVYMAFYSQAAGSIKFGKTATALDDAGIGGDYQFGINSFFNNGTPFSGDEAIRYDIDKGTFYGTVAFLQDKNGNNGLGKDGTFFDAKLGARVADFDFTGFVGKAKFKTDATTVKVDGCPVGGAAGVCTPEVKNVAAVDADETLYALEARYAGVENLNLAIGYYSMDGDAKDFGVEEKTDTFGLAADYTISAVTLGAGYSRSSSDLADTDDVNNWYANAAYSLAPSTVAYAEVGGNDADNSQTGVAIGLKAEF</sequence>
<name>A0A090T4F0_9VIBR</name>
<reference evidence="6 7" key="1">
    <citation type="submission" date="2014-09" db="EMBL/GenBank/DDBJ databases">
        <title>Vibrio maritimus JCM 19240. (C210) whole genome shotgun sequence.</title>
        <authorList>
            <person name="Sawabe T."/>
            <person name="Meirelles P."/>
            <person name="Nakanishi M."/>
            <person name="Sayaka M."/>
            <person name="Hattori M."/>
            <person name="Ohkuma M."/>
        </authorList>
    </citation>
    <scope>NUCLEOTIDE SEQUENCE [LARGE SCALE GENOMIC DNA]</scope>
    <source>
        <strain evidence="6 7">JCM 19240</strain>
    </source>
</reference>
<dbReference type="InterPro" id="IPR033900">
    <property type="entry name" value="Gram_neg_porin_domain"/>
</dbReference>
<evidence type="ECO:0000313" key="7">
    <source>
        <dbReference type="Proteomes" id="UP000029224"/>
    </source>
</evidence>
<feature type="chain" id="PRO_5001865564" evidence="4">
    <location>
        <begin position="19"/>
        <end position="341"/>
    </location>
</feature>
<dbReference type="GO" id="GO:0015288">
    <property type="term" value="F:porin activity"/>
    <property type="evidence" value="ECO:0007669"/>
    <property type="project" value="InterPro"/>
</dbReference>
<feature type="signal peptide" evidence="4">
    <location>
        <begin position="1"/>
        <end position="18"/>
    </location>
</feature>
<keyword evidence="2 4" id="KW-0732">Signal</keyword>
<dbReference type="Pfam" id="PF13609">
    <property type="entry name" value="Porin_4"/>
    <property type="match status" value="1"/>
</dbReference>
<comment type="subcellular location">
    <subcellularLocation>
        <location evidence="1">Cell outer membrane</location>
        <topology evidence="1">Multi-pass membrane protein</topology>
    </subcellularLocation>
</comment>
<reference evidence="6 7" key="2">
    <citation type="submission" date="2014-09" db="EMBL/GenBank/DDBJ databases">
        <authorList>
            <consortium name="NBRP consortium"/>
            <person name="Sawabe T."/>
            <person name="Meirelles P."/>
            <person name="Nakanishi M."/>
            <person name="Sayaka M."/>
            <person name="Hattori M."/>
            <person name="Ohkuma M."/>
        </authorList>
    </citation>
    <scope>NUCLEOTIDE SEQUENCE [LARGE SCALE GENOMIC DNA]</scope>
    <source>
        <strain evidence="6 7">JCM 19240</strain>
    </source>
</reference>
<feature type="domain" description="Porin" evidence="5">
    <location>
        <begin position="6"/>
        <end position="279"/>
    </location>
</feature>
<dbReference type="GO" id="GO:0009279">
    <property type="term" value="C:cell outer membrane"/>
    <property type="evidence" value="ECO:0007669"/>
    <property type="project" value="UniProtKB-SubCell"/>
</dbReference>
<evidence type="ECO:0000256" key="4">
    <source>
        <dbReference type="SAM" id="SignalP"/>
    </source>
</evidence>
<proteinExistence type="predicted"/>
<keyword evidence="3" id="KW-0472">Membrane</keyword>
<dbReference type="Proteomes" id="UP000029224">
    <property type="component" value="Unassembled WGS sequence"/>
</dbReference>
<dbReference type="OrthoDB" id="6213950at2"/>
<dbReference type="InterPro" id="IPR023614">
    <property type="entry name" value="Porin_dom_sf"/>
</dbReference>
<accession>A0A090T4F0</accession>